<dbReference type="HAMAP" id="MF_01107">
    <property type="entry name" value="ArgD_aminotrans_3"/>
    <property type="match status" value="1"/>
</dbReference>
<dbReference type="SUPFAM" id="SSF53383">
    <property type="entry name" value="PLP-dependent transferases"/>
    <property type="match status" value="1"/>
</dbReference>
<dbReference type="EMBL" id="CASHTH010001038">
    <property type="protein sequence ID" value="CAI8010481.1"/>
    <property type="molecule type" value="Genomic_DNA"/>
</dbReference>
<evidence type="ECO:0000256" key="7">
    <source>
        <dbReference type="ARBA" id="ARBA00022605"/>
    </source>
</evidence>
<gene>
    <name evidence="11" type="ORF">GBAR_LOCUS6916</name>
</gene>
<dbReference type="Proteomes" id="UP001174909">
    <property type="component" value="Unassembled WGS sequence"/>
</dbReference>
<evidence type="ECO:0000256" key="6">
    <source>
        <dbReference type="ARBA" id="ARBA00022576"/>
    </source>
</evidence>
<evidence type="ECO:0000256" key="3">
    <source>
        <dbReference type="ARBA" id="ARBA00005024"/>
    </source>
</evidence>
<comment type="subcellular location">
    <subcellularLocation>
        <location evidence="2">Mitochondrion</location>
    </subcellularLocation>
</comment>
<reference evidence="11" key="1">
    <citation type="submission" date="2023-03" db="EMBL/GenBank/DDBJ databases">
        <authorList>
            <person name="Steffen K."/>
            <person name="Cardenas P."/>
        </authorList>
    </citation>
    <scope>NUCLEOTIDE SEQUENCE</scope>
</reference>
<evidence type="ECO:0000256" key="9">
    <source>
        <dbReference type="ARBA" id="ARBA00022898"/>
    </source>
</evidence>
<dbReference type="AlphaFoldDB" id="A0AA35WAV5"/>
<keyword evidence="9 10" id="KW-0663">Pyridoxal phosphate</keyword>
<evidence type="ECO:0000313" key="11">
    <source>
        <dbReference type="EMBL" id="CAI8010481.1"/>
    </source>
</evidence>
<comment type="caution">
    <text evidence="11">The sequence shown here is derived from an EMBL/GenBank/DDBJ whole genome shotgun (WGS) entry which is preliminary data.</text>
</comment>
<proteinExistence type="inferred from homology"/>
<evidence type="ECO:0000256" key="5">
    <source>
        <dbReference type="ARBA" id="ARBA00012919"/>
    </source>
</evidence>
<dbReference type="InterPro" id="IPR015421">
    <property type="entry name" value="PyrdxlP-dep_Trfase_major"/>
</dbReference>
<evidence type="ECO:0000256" key="4">
    <source>
        <dbReference type="ARBA" id="ARBA00008954"/>
    </source>
</evidence>
<dbReference type="NCBIfam" id="TIGR00707">
    <property type="entry name" value="argD"/>
    <property type="match status" value="1"/>
</dbReference>
<keyword evidence="6 11" id="KW-0032">Aminotransferase</keyword>
<dbReference type="InterPro" id="IPR005814">
    <property type="entry name" value="Aminotrans_3"/>
</dbReference>
<name>A0AA35WAV5_GEOBA</name>
<dbReference type="Gene3D" id="3.40.640.10">
    <property type="entry name" value="Type I PLP-dependent aspartate aminotransferase-like (Major domain)"/>
    <property type="match status" value="1"/>
</dbReference>
<dbReference type="GO" id="GO:0003992">
    <property type="term" value="F:N2-acetyl-L-ornithine:2-oxoglutarate 5-aminotransferase activity"/>
    <property type="evidence" value="ECO:0007669"/>
    <property type="project" value="UniProtKB-EC"/>
</dbReference>
<dbReference type="PANTHER" id="PTHR11986:SF79">
    <property type="entry name" value="ACETYLORNITHINE AMINOTRANSFERASE, MITOCHONDRIAL"/>
    <property type="match status" value="1"/>
</dbReference>
<dbReference type="NCBIfam" id="NF002325">
    <property type="entry name" value="PRK01278.1"/>
    <property type="match status" value="1"/>
</dbReference>
<dbReference type="EC" id="2.6.1.11" evidence="5"/>
<comment type="cofactor">
    <cofactor evidence="1">
        <name>pyridoxal 5'-phosphate</name>
        <dbReference type="ChEBI" id="CHEBI:597326"/>
    </cofactor>
</comment>
<evidence type="ECO:0000256" key="8">
    <source>
        <dbReference type="ARBA" id="ARBA00022679"/>
    </source>
</evidence>
<keyword evidence="8" id="KW-0808">Transferase</keyword>
<dbReference type="FunFam" id="3.40.640.10:FF:000004">
    <property type="entry name" value="Acetylornithine aminotransferase"/>
    <property type="match status" value="1"/>
</dbReference>
<evidence type="ECO:0000256" key="10">
    <source>
        <dbReference type="RuleBase" id="RU003560"/>
    </source>
</evidence>
<dbReference type="InterPro" id="IPR015422">
    <property type="entry name" value="PyrdxlP-dep_Trfase_small"/>
</dbReference>
<evidence type="ECO:0000313" key="12">
    <source>
        <dbReference type="Proteomes" id="UP001174909"/>
    </source>
</evidence>
<dbReference type="GO" id="GO:0042802">
    <property type="term" value="F:identical protein binding"/>
    <property type="evidence" value="ECO:0007669"/>
    <property type="project" value="TreeGrafter"/>
</dbReference>
<evidence type="ECO:0000256" key="2">
    <source>
        <dbReference type="ARBA" id="ARBA00004173"/>
    </source>
</evidence>
<dbReference type="PIRSF" id="PIRSF000521">
    <property type="entry name" value="Transaminase_4ab_Lys_Orn"/>
    <property type="match status" value="1"/>
</dbReference>
<keyword evidence="12" id="KW-1185">Reference proteome</keyword>
<dbReference type="Pfam" id="PF00202">
    <property type="entry name" value="Aminotran_3"/>
    <property type="match status" value="1"/>
</dbReference>
<keyword evidence="7" id="KW-0028">Amino-acid biosynthesis</keyword>
<dbReference type="InterPro" id="IPR050103">
    <property type="entry name" value="Class-III_PLP-dep_AT"/>
</dbReference>
<accession>A0AA35WAV5</accession>
<dbReference type="PANTHER" id="PTHR11986">
    <property type="entry name" value="AMINOTRANSFERASE CLASS III"/>
    <property type="match status" value="1"/>
</dbReference>
<dbReference type="Gene3D" id="3.90.1150.10">
    <property type="entry name" value="Aspartate Aminotransferase, domain 1"/>
    <property type="match status" value="1"/>
</dbReference>
<organism evidence="11 12">
    <name type="scientific">Geodia barretti</name>
    <name type="common">Barrett's horny sponge</name>
    <dbReference type="NCBI Taxonomy" id="519541"/>
    <lineage>
        <taxon>Eukaryota</taxon>
        <taxon>Metazoa</taxon>
        <taxon>Porifera</taxon>
        <taxon>Demospongiae</taxon>
        <taxon>Heteroscleromorpha</taxon>
        <taxon>Tetractinellida</taxon>
        <taxon>Astrophorina</taxon>
        <taxon>Geodiidae</taxon>
        <taxon>Geodia</taxon>
    </lineage>
</organism>
<dbReference type="GO" id="GO:0006526">
    <property type="term" value="P:L-arginine biosynthetic process"/>
    <property type="evidence" value="ECO:0007669"/>
    <property type="project" value="UniProtKB-ARBA"/>
</dbReference>
<protein>
    <recommendedName>
        <fullName evidence="5">acetylornithine transaminase</fullName>
        <ecNumber evidence="5">2.6.1.11</ecNumber>
    </recommendedName>
</protein>
<dbReference type="InterPro" id="IPR015424">
    <property type="entry name" value="PyrdxlP-dep_Trfase"/>
</dbReference>
<dbReference type="GO" id="GO:0030170">
    <property type="term" value="F:pyridoxal phosphate binding"/>
    <property type="evidence" value="ECO:0007669"/>
    <property type="project" value="InterPro"/>
</dbReference>
<dbReference type="GO" id="GO:0005739">
    <property type="term" value="C:mitochondrion"/>
    <property type="evidence" value="ECO:0007669"/>
    <property type="project" value="UniProtKB-SubCell"/>
</dbReference>
<dbReference type="CDD" id="cd00610">
    <property type="entry name" value="OAT_like"/>
    <property type="match status" value="1"/>
</dbReference>
<sequence>MTTGKSSSEWIDIEKKYYAQTVRRQPVVIVRGEGARVWDADGKEYLDFVAGWAVNQLGHSHPAITQAIAEQAGTLLQTSNQFYTVPQLQLAEMLVENSCLDLVFFGNSGAEAVEGAMKLARRYGKLHRDGAYEIITAFNSFHGRTQATVAATGQPHYQENFAPLLPGFVHVDYNDVEGVMNATSDRTAAVMVEPVQGEAGVIIPDDDYLQRLRQWCDSQGILLILDEVQTGMGRLGSLFGYQEYEVEPDVMTLAKGLGYGVPIGAFLSKAHCQALVPGDHGSTFGGNALTTAAGYAGTKFLIENDIPGHVKQMEPYLLGRLNDVKDRFSFVTEVRGKGLLAAMDFDDAISGQVLANCNEAGLLLNGPRPNTIRFMPPLNTTPAEIDEAVGRLEEALAKI</sequence>
<comment type="pathway">
    <text evidence="3">Amino-acid biosynthesis; L-arginine biosynthesis; N(2)-acetyl-L-ornithine from L-glutamate: step 4/4.</text>
</comment>
<comment type="similarity">
    <text evidence="4 10">Belongs to the class-III pyridoxal-phosphate-dependent aminotransferase family.</text>
</comment>
<dbReference type="InterPro" id="IPR004636">
    <property type="entry name" value="AcOrn/SuccOrn_fam"/>
</dbReference>
<evidence type="ECO:0000256" key="1">
    <source>
        <dbReference type="ARBA" id="ARBA00001933"/>
    </source>
</evidence>